<proteinExistence type="predicted"/>
<protein>
    <submittedName>
        <fullName evidence="1">Uncharacterized protein</fullName>
    </submittedName>
</protein>
<accession>A0A0D2P9H1</accession>
<name>A0A0D2P9H1_HYPSF</name>
<dbReference type="Proteomes" id="UP000054270">
    <property type="component" value="Unassembled WGS sequence"/>
</dbReference>
<reference evidence="2" key="1">
    <citation type="submission" date="2014-04" db="EMBL/GenBank/DDBJ databases">
        <title>Evolutionary Origins and Diversification of the Mycorrhizal Mutualists.</title>
        <authorList>
            <consortium name="DOE Joint Genome Institute"/>
            <consortium name="Mycorrhizal Genomics Consortium"/>
            <person name="Kohler A."/>
            <person name="Kuo A."/>
            <person name="Nagy L.G."/>
            <person name="Floudas D."/>
            <person name="Copeland A."/>
            <person name="Barry K.W."/>
            <person name="Cichocki N."/>
            <person name="Veneault-Fourrey C."/>
            <person name="LaButti K."/>
            <person name="Lindquist E.A."/>
            <person name="Lipzen A."/>
            <person name="Lundell T."/>
            <person name="Morin E."/>
            <person name="Murat C."/>
            <person name="Riley R."/>
            <person name="Ohm R."/>
            <person name="Sun H."/>
            <person name="Tunlid A."/>
            <person name="Henrissat B."/>
            <person name="Grigoriev I.V."/>
            <person name="Hibbett D.S."/>
            <person name="Martin F."/>
        </authorList>
    </citation>
    <scope>NUCLEOTIDE SEQUENCE [LARGE SCALE GENOMIC DNA]</scope>
    <source>
        <strain evidence="2">FD-334 SS-4</strain>
    </source>
</reference>
<dbReference type="AlphaFoldDB" id="A0A0D2P9H1"/>
<keyword evidence="2" id="KW-1185">Reference proteome</keyword>
<gene>
    <name evidence="1" type="ORF">HYPSUDRAFT_219123</name>
</gene>
<sequence>MSSEYRTLTFHQSEASEELCLTWVISNDTEICYCIEARSDAVLLRRKGTLADKQPVTTFHCAMPLTIAFGGGKPVPPQHLLVTHSRTLKVLYNGTAQYQWCTVTDGQLSWYELLNPLDDRTPFARLRVARDGGAAMGLALELSVDIWLHSVMCDGIVAAVVLMCKMNDPWLECAGIRLP</sequence>
<dbReference type="OrthoDB" id="10587425at2759"/>
<dbReference type="EMBL" id="KN817611">
    <property type="protein sequence ID" value="KJA17020.1"/>
    <property type="molecule type" value="Genomic_DNA"/>
</dbReference>
<organism evidence="1 2">
    <name type="scientific">Hypholoma sublateritium (strain FD-334 SS-4)</name>
    <dbReference type="NCBI Taxonomy" id="945553"/>
    <lineage>
        <taxon>Eukaryota</taxon>
        <taxon>Fungi</taxon>
        <taxon>Dikarya</taxon>
        <taxon>Basidiomycota</taxon>
        <taxon>Agaricomycotina</taxon>
        <taxon>Agaricomycetes</taxon>
        <taxon>Agaricomycetidae</taxon>
        <taxon>Agaricales</taxon>
        <taxon>Agaricineae</taxon>
        <taxon>Strophariaceae</taxon>
        <taxon>Hypholoma</taxon>
    </lineage>
</organism>
<evidence type="ECO:0000313" key="1">
    <source>
        <dbReference type="EMBL" id="KJA17020.1"/>
    </source>
</evidence>
<evidence type="ECO:0000313" key="2">
    <source>
        <dbReference type="Proteomes" id="UP000054270"/>
    </source>
</evidence>